<comment type="catalytic activity">
    <reaction evidence="9">
        <text>GMP + ATP = GDP + ADP</text>
        <dbReference type="Rhea" id="RHEA:20780"/>
        <dbReference type="ChEBI" id="CHEBI:30616"/>
        <dbReference type="ChEBI" id="CHEBI:58115"/>
        <dbReference type="ChEBI" id="CHEBI:58189"/>
        <dbReference type="ChEBI" id="CHEBI:456216"/>
        <dbReference type="EC" id="2.7.4.8"/>
    </reaction>
</comment>
<sequence length="189" mass="21830">MTQGKLFVFSSPSGAGKTTVLRELKKRLPHLVYSISGTTRAPRAGEKHGVDYFFYTPKEFEAEVARHGFIEWAQVHGNYYGTPRFFIDKMIEEGKTVLLDIDVQGKVQLDKHYRNSIGIFIEPPSFEELKKRLQMRDTESPEALRIRLENAKKETDFARHAGNYTYYIINDVLEETVRKVEKIITLNKG</sequence>
<dbReference type="HAMAP" id="MF_00328">
    <property type="entry name" value="Guanylate_kinase"/>
    <property type="match status" value="1"/>
</dbReference>
<keyword evidence="5 9" id="KW-0547">Nucleotide-binding</keyword>
<keyword evidence="7 9" id="KW-0067">ATP-binding</keyword>
<evidence type="ECO:0000313" key="12">
    <source>
        <dbReference type="Proteomes" id="UP000017148"/>
    </source>
</evidence>
<evidence type="ECO:0000259" key="10">
    <source>
        <dbReference type="PROSITE" id="PS50052"/>
    </source>
</evidence>
<dbReference type="InterPro" id="IPR008144">
    <property type="entry name" value="Guanylate_kin-like_dom"/>
</dbReference>
<dbReference type="GO" id="GO:0004385">
    <property type="term" value="F:GMP kinase activity"/>
    <property type="evidence" value="ECO:0007669"/>
    <property type="project" value="UniProtKB-UniRule"/>
</dbReference>
<reference evidence="11 12" key="1">
    <citation type="journal article" date="2013" name="Environ. Microbiol.">
        <title>Genome analysis of Chitinivibrio alkaliphilus gen. nov., sp. nov., a novel extremely haloalkaliphilic anaerobic chitinolytic bacterium from the candidate phylum Termite Group 3.</title>
        <authorList>
            <person name="Sorokin D.Y."/>
            <person name="Gumerov V.M."/>
            <person name="Rakitin A.L."/>
            <person name="Beletsky A.V."/>
            <person name="Damste J.S."/>
            <person name="Muyzer G."/>
            <person name="Mardanov A.V."/>
            <person name="Ravin N.V."/>
        </authorList>
    </citation>
    <scope>NUCLEOTIDE SEQUENCE [LARGE SCALE GENOMIC DNA]</scope>
    <source>
        <strain evidence="11 12">ACht1</strain>
    </source>
</reference>
<dbReference type="NCBIfam" id="TIGR03263">
    <property type="entry name" value="guanyl_kin"/>
    <property type="match status" value="1"/>
</dbReference>
<proteinExistence type="inferred from homology"/>
<evidence type="ECO:0000256" key="4">
    <source>
        <dbReference type="ARBA" id="ARBA00022679"/>
    </source>
</evidence>
<dbReference type="CDD" id="cd00071">
    <property type="entry name" value="GMPK"/>
    <property type="match status" value="1"/>
</dbReference>
<comment type="caution">
    <text evidence="11">The sequence shown here is derived from an EMBL/GenBank/DDBJ whole genome shotgun (WGS) entry which is preliminary data.</text>
</comment>
<evidence type="ECO:0000313" key="11">
    <source>
        <dbReference type="EMBL" id="ERP38994.1"/>
    </source>
</evidence>
<dbReference type="PANTHER" id="PTHR23117:SF13">
    <property type="entry name" value="GUANYLATE KINASE"/>
    <property type="match status" value="1"/>
</dbReference>
<gene>
    <name evidence="9" type="primary">gmk</name>
    <name evidence="11" type="ORF">CALK_0485</name>
</gene>
<keyword evidence="9" id="KW-0963">Cytoplasm</keyword>
<dbReference type="eggNOG" id="COG0194">
    <property type="taxonomic scope" value="Bacteria"/>
</dbReference>
<evidence type="ECO:0000256" key="3">
    <source>
        <dbReference type="ARBA" id="ARBA00016296"/>
    </source>
</evidence>
<dbReference type="Gene3D" id="3.30.63.10">
    <property type="entry name" value="Guanylate Kinase phosphate binding domain"/>
    <property type="match status" value="1"/>
</dbReference>
<comment type="function">
    <text evidence="9">Essential for recycling GMP and indirectly, cGMP.</text>
</comment>
<dbReference type="FunFam" id="3.30.63.10:FF:000002">
    <property type="entry name" value="Guanylate kinase 1"/>
    <property type="match status" value="1"/>
</dbReference>
<dbReference type="SUPFAM" id="SSF52540">
    <property type="entry name" value="P-loop containing nucleoside triphosphate hydrolases"/>
    <property type="match status" value="1"/>
</dbReference>
<dbReference type="InterPro" id="IPR017665">
    <property type="entry name" value="Guanylate_kinase"/>
</dbReference>
<protein>
    <recommendedName>
        <fullName evidence="3 9">Guanylate kinase</fullName>
        <ecNumber evidence="2 9">2.7.4.8</ecNumber>
    </recommendedName>
    <alternativeName>
        <fullName evidence="8 9">GMP kinase</fullName>
    </alternativeName>
</protein>
<dbReference type="STRING" id="1313304.CALK_0485"/>
<keyword evidence="12" id="KW-1185">Reference proteome</keyword>
<dbReference type="PATRIC" id="fig|1313304.3.peg.466"/>
<comment type="similarity">
    <text evidence="1 9">Belongs to the guanylate kinase family.</text>
</comment>
<dbReference type="PANTHER" id="PTHR23117">
    <property type="entry name" value="GUANYLATE KINASE-RELATED"/>
    <property type="match status" value="1"/>
</dbReference>
<dbReference type="EMBL" id="ASJR01000003">
    <property type="protein sequence ID" value="ERP38994.1"/>
    <property type="molecule type" value="Genomic_DNA"/>
</dbReference>
<dbReference type="Gene3D" id="3.40.50.300">
    <property type="entry name" value="P-loop containing nucleotide triphosphate hydrolases"/>
    <property type="match status" value="2"/>
</dbReference>
<dbReference type="AlphaFoldDB" id="U7D9C6"/>
<feature type="binding site" evidence="9">
    <location>
        <begin position="11"/>
        <end position="18"/>
    </location>
    <ligand>
        <name>ATP</name>
        <dbReference type="ChEBI" id="CHEBI:30616"/>
    </ligand>
</feature>
<comment type="subcellular location">
    <subcellularLocation>
        <location evidence="9">Cytoplasm</location>
    </subcellularLocation>
</comment>
<evidence type="ECO:0000256" key="1">
    <source>
        <dbReference type="ARBA" id="ARBA00005790"/>
    </source>
</evidence>
<dbReference type="InterPro" id="IPR027417">
    <property type="entry name" value="P-loop_NTPase"/>
</dbReference>
<dbReference type="PROSITE" id="PS50052">
    <property type="entry name" value="GUANYLATE_KINASE_2"/>
    <property type="match status" value="1"/>
</dbReference>
<evidence type="ECO:0000256" key="8">
    <source>
        <dbReference type="ARBA" id="ARBA00030128"/>
    </source>
</evidence>
<dbReference type="Proteomes" id="UP000017148">
    <property type="component" value="Unassembled WGS sequence"/>
</dbReference>
<evidence type="ECO:0000256" key="2">
    <source>
        <dbReference type="ARBA" id="ARBA00012961"/>
    </source>
</evidence>
<keyword evidence="4 9" id="KW-0808">Transferase</keyword>
<evidence type="ECO:0000256" key="9">
    <source>
        <dbReference type="HAMAP-Rule" id="MF_00328"/>
    </source>
</evidence>
<evidence type="ECO:0000256" key="7">
    <source>
        <dbReference type="ARBA" id="ARBA00022840"/>
    </source>
</evidence>
<keyword evidence="6 9" id="KW-0418">Kinase</keyword>
<name>U7D9C6_9BACT</name>
<dbReference type="OrthoDB" id="9808150at2"/>
<organism evidence="11 12">
    <name type="scientific">Chitinivibrio alkaliphilus ACht1</name>
    <dbReference type="NCBI Taxonomy" id="1313304"/>
    <lineage>
        <taxon>Bacteria</taxon>
        <taxon>Pseudomonadati</taxon>
        <taxon>Fibrobacterota</taxon>
        <taxon>Chitinivibrionia</taxon>
        <taxon>Chitinivibrionales</taxon>
        <taxon>Chitinivibrionaceae</taxon>
        <taxon>Chitinivibrio</taxon>
    </lineage>
</organism>
<dbReference type="GO" id="GO:0005524">
    <property type="term" value="F:ATP binding"/>
    <property type="evidence" value="ECO:0007669"/>
    <property type="project" value="UniProtKB-UniRule"/>
</dbReference>
<accession>U7D9C6</accession>
<dbReference type="GO" id="GO:0005829">
    <property type="term" value="C:cytosol"/>
    <property type="evidence" value="ECO:0007669"/>
    <property type="project" value="TreeGrafter"/>
</dbReference>
<dbReference type="RefSeq" id="WP_022636022.1">
    <property type="nucleotide sequence ID" value="NZ_ASJR01000003.1"/>
</dbReference>
<evidence type="ECO:0000256" key="5">
    <source>
        <dbReference type="ARBA" id="ARBA00022741"/>
    </source>
</evidence>
<dbReference type="EC" id="2.7.4.8" evidence="2 9"/>
<dbReference type="InterPro" id="IPR008145">
    <property type="entry name" value="GK/Ca_channel_bsu"/>
</dbReference>
<dbReference type="SMART" id="SM00072">
    <property type="entry name" value="GuKc"/>
    <property type="match status" value="1"/>
</dbReference>
<dbReference type="Pfam" id="PF00625">
    <property type="entry name" value="Guanylate_kin"/>
    <property type="match status" value="1"/>
</dbReference>
<feature type="domain" description="Guanylate kinase-like" evidence="10">
    <location>
        <begin position="4"/>
        <end position="185"/>
    </location>
</feature>
<evidence type="ECO:0000256" key="6">
    <source>
        <dbReference type="ARBA" id="ARBA00022777"/>
    </source>
</evidence>